<reference evidence="2 3" key="1">
    <citation type="submission" date="2023-01" db="EMBL/GenBank/DDBJ databases">
        <title>Analysis of 21 Apiospora genomes using comparative genomics revels a genus with tremendous synthesis potential of carbohydrate active enzymes and secondary metabolites.</title>
        <authorList>
            <person name="Sorensen T."/>
        </authorList>
    </citation>
    <scope>NUCLEOTIDE SEQUENCE [LARGE SCALE GENOMIC DNA]</scope>
    <source>
        <strain evidence="2 3">CBS 83171</strain>
    </source>
</reference>
<sequence>MACSLQATGRSSLTDSLGTQAGTDPVLTFPSENFEGGQLLYTPLDKDTGEFRILQLHPGSWDDPIVCTTFCARLEDRPAYTALSYAWGDPADSREVQLNGHPIQITRNLFVALRRLRDSECVKNMWADALCINQADNEEKARQVSLMRNIYSGSTDATMRLGECLDAGLDHSIQSGCWEYSAVKRSLLPVVHVAKGFADLERLANNEHIFPECTAFRKAQSIFVRNNAAELAMVDKNMDIAGTNKNVTFVFGPREIPFETLDKALFNWNDHHTDCGNFCSDKRGPKQNGLRWLFCRIKFIGQAREEINDGDILWTLAGFAEHQATDPRDKIFGVLGLFPEIAAHVAVDYSIHYSQGCIDFFLYMVTSMRNLRAWGGLVNIPRDPLLPTWAPNWCHPRTRIAPENHVTTDYDESNAARNTNLEFGRPCTEVISVVGV</sequence>
<dbReference type="Proteomes" id="UP001446871">
    <property type="component" value="Unassembled WGS sequence"/>
</dbReference>
<dbReference type="EMBL" id="JAQQWM010000002">
    <property type="protein sequence ID" value="KAK8078128.1"/>
    <property type="molecule type" value="Genomic_DNA"/>
</dbReference>
<gene>
    <name evidence="2" type="ORF">PG996_004298</name>
</gene>
<organism evidence="2 3">
    <name type="scientific">Apiospora saccharicola</name>
    <dbReference type="NCBI Taxonomy" id="335842"/>
    <lineage>
        <taxon>Eukaryota</taxon>
        <taxon>Fungi</taxon>
        <taxon>Dikarya</taxon>
        <taxon>Ascomycota</taxon>
        <taxon>Pezizomycotina</taxon>
        <taxon>Sordariomycetes</taxon>
        <taxon>Xylariomycetidae</taxon>
        <taxon>Amphisphaeriales</taxon>
        <taxon>Apiosporaceae</taxon>
        <taxon>Apiospora</taxon>
    </lineage>
</organism>
<dbReference type="PANTHER" id="PTHR24148">
    <property type="entry name" value="ANKYRIN REPEAT DOMAIN-CONTAINING PROTEIN 39 HOMOLOG-RELATED"/>
    <property type="match status" value="1"/>
</dbReference>
<dbReference type="InterPro" id="IPR052895">
    <property type="entry name" value="HetReg/Transcr_Mod"/>
</dbReference>
<comment type="caution">
    <text evidence="2">The sequence shown here is derived from an EMBL/GenBank/DDBJ whole genome shotgun (WGS) entry which is preliminary data.</text>
</comment>
<evidence type="ECO:0000313" key="3">
    <source>
        <dbReference type="Proteomes" id="UP001446871"/>
    </source>
</evidence>
<dbReference type="InterPro" id="IPR010730">
    <property type="entry name" value="HET"/>
</dbReference>
<name>A0ABR1W3U5_9PEZI</name>
<dbReference type="PANTHER" id="PTHR24148:SF73">
    <property type="entry name" value="HET DOMAIN PROTEIN (AFU_ORTHOLOGUE AFUA_8G01020)"/>
    <property type="match status" value="1"/>
</dbReference>
<accession>A0ABR1W3U5</accession>
<keyword evidence="3" id="KW-1185">Reference proteome</keyword>
<evidence type="ECO:0000259" key="1">
    <source>
        <dbReference type="Pfam" id="PF06985"/>
    </source>
</evidence>
<evidence type="ECO:0000313" key="2">
    <source>
        <dbReference type="EMBL" id="KAK8078128.1"/>
    </source>
</evidence>
<feature type="domain" description="Heterokaryon incompatibility" evidence="1">
    <location>
        <begin position="80"/>
        <end position="163"/>
    </location>
</feature>
<dbReference type="Pfam" id="PF06985">
    <property type="entry name" value="HET"/>
    <property type="match status" value="1"/>
</dbReference>
<protein>
    <submittedName>
        <fullName evidence="2">HET-domain-containing protein</fullName>
    </submittedName>
</protein>
<proteinExistence type="predicted"/>